<dbReference type="PROSITE" id="PS51354">
    <property type="entry name" value="GLUTAREDOXIN_2"/>
    <property type="match status" value="1"/>
</dbReference>
<dbReference type="PANTHER" id="PTHR45694">
    <property type="entry name" value="GLUTAREDOXIN 2"/>
    <property type="match status" value="1"/>
</dbReference>
<keyword evidence="3" id="KW-1185">Reference proteome</keyword>
<dbReference type="InterPro" id="IPR002109">
    <property type="entry name" value="Glutaredoxin"/>
</dbReference>
<dbReference type="OrthoDB" id="44061at2759"/>
<organism evidence="2 3">
    <name type="scientific">Hondaea fermentalgiana</name>
    <dbReference type="NCBI Taxonomy" id="2315210"/>
    <lineage>
        <taxon>Eukaryota</taxon>
        <taxon>Sar</taxon>
        <taxon>Stramenopiles</taxon>
        <taxon>Bigyra</taxon>
        <taxon>Labyrinthulomycetes</taxon>
        <taxon>Thraustochytrida</taxon>
        <taxon>Thraustochytriidae</taxon>
        <taxon>Hondaea</taxon>
    </lineage>
</organism>
<evidence type="ECO:0000259" key="1">
    <source>
        <dbReference type="Pfam" id="PF00462"/>
    </source>
</evidence>
<dbReference type="PRINTS" id="PR00160">
    <property type="entry name" value="GLUTAREDOXIN"/>
</dbReference>
<dbReference type="InterPro" id="IPR014025">
    <property type="entry name" value="Glutaredoxin_subgr"/>
</dbReference>
<name>A0A2R5GG10_9STRA</name>
<dbReference type="GO" id="GO:0015038">
    <property type="term" value="F:glutathione disulfide oxidoreductase activity"/>
    <property type="evidence" value="ECO:0007669"/>
    <property type="project" value="TreeGrafter"/>
</dbReference>
<dbReference type="GO" id="GO:0034599">
    <property type="term" value="P:cellular response to oxidative stress"/>
    <property type="evidence" value="ECO:0007669"/>
    <property type="project" value="TreeGrafter"/>
</dbReference>
<dbReference type="Pfam" id="PF00462">
    <property type="entry name" value="Glutaredoxin"/>
    <property type="match status" value="1"/>
</dbReference>
<proteinExistence type="predicted"/>
<dbReference type="CDD" id="cd03419">
    <property type="entry name" value="GRX_GRXh_1_2_like"/>
    <property type="match status" value="1"/>
</dbReference>
<comment type="caution">
    <text evidence="2">The sequence shown here is derived from an EMBL/GenBank/DDBJ whole genome shotgun (WGS) entry which is preliminary data.</text>
</comment>
<gene>
    <name evidence="2" type="ORF">FCC1311_049192</name>
</gene>
<sequence>MGDELDKALEEHTVVVVSKTWCGFCSRVKSVLGGYPINDMVVLECDSKPGIQSRATELTGQRTVPNVFIAGKSYGGCDKVVALHNSGQLQTILSEAGALE</sequence>
<feature type="domain" description="Glutaredoxin" evidence="1">
    <location>
        <begin position="14"/>
        <end position="72"/>
    </location>
</feature>
<protein>
    <submittedName>
        <fullName evidence="2">Glutaredoxin</fullName>
    </submittedName>
</protein>
<dbReference type="GO" id="GO:0005737">
    <property type="term" value="C:cytoplasm"/>
    <property type="evidence" value="ECO:0007669"/>
    <property type="project" value="TreeGrafter"/>
</dbReference>
<dbReference type="FunCoup" id="A0A2R5GG10">
    <property type="interactions" value="83"/>
</dbReference>
<dbReference type="InParanoid" id="A0A2R5GG10"/>
<evidence type="ECO:0000313" key="2">
    <source>
        <dbReference type="EMBL" id="GBG28698.1"/>
    </source>
</evidence>
<dbReference type="EMBL" id="BEYU01000046">
    <property type="protein sequence ID" value="GBG28698.1"/>
    <property type="molecule type" value="Genomic_DNA"/>
</dbReference>
<accession>A0A2R5GG10</accession>
<evidence type="ECO:0000313" key="3">
    <source>
        <dbReference type="Proteomes" id="UP000241890"/>
    </source>
</evidence>
<reference evidence="2 3" key="1">
    <citation type="submission" date="2017-12" db="EMBL/GenBank/DDBJ databases">
        <title>Sequencing, de novo assembly and annotation of complete genome of a new Thraustochytrid species, strain FCC1311.</title>
        <authorList>
            <person name="Sedici K."/>
            <person name="Godart F."/>
            <person name="Aiese Cigliano R."/>
            <person name="Sanseverino W."/>
            <person name="Barakat M."/>
            <person name="Ortet P."/>
            <person name="Marechal E."/>
            <person name="Cagnac O."/>
            <person name="Amato A."/>
        </authorList>
    </citation>
    <scope>NUCLEOTIDE SEQUENCE [LARGE SCALE GENOMIC DNA]</scope>
</reference>
<dbReference type="SUPFAM" id="SSF52833">
    <property type="entry name" value="Thioredoxin-like"/>
    <property type="match status" value="1"/>
</dbReference>
<dbReference type="AlphaFoldDB" id="A0A2R5GG10"/>
<dbReference type="Gene3D" id="3.40.30.10">
    <property type="entry name" value="Glutaredoxin"/>
    <property type="match status" value="1"/>
</dbReference>
<dbReference type="PANTHER" id="PTHR45694:SF18">
    <property type="entry name" value="GLUTAREDOXIN-1-RELATED"/>
    <property type="match status" value="1"/>
</dbReference>
<dbReference type="Proteomes" id="UP000241890">
    <property type="component" value="Unassembled WGS sequence"/>
</dbReference>
<dbReference type="InterPro" id="IPR036249">
    <property type="entry name" value="Thioredoxin-like_sf"/>
</dbReference>